<dbReference type="PANTHER" id="PTHR30606:SF10">
    <property type="entry name" value="PHOSPHATIDYLINOSITOL MANNOSIDE ACYLTRANSFERASE"/>
    <property type="match status" value="1"/>
</dbReference>
<evidence type="ECO:0000313" key="9">
    <source>
        <dbReference type="Proteomes" id="UP000598820"/>
    </source>
</evidence>
<dbReference type="AlphaFoldDB" id="A0A927GAW5"/>
<keyword evidence="7" id="KW-0812">Transmembrane</keyword>
<name>A0A927GAW5_9BACT</name>
<keyword evidence="5 7" id="KW-0472">Membrane</keyword>
<evidence type="ECO:0000313" key="8">
    <source>
        <dbReference type="EMBL" id="MBD2705579.1"/>
    </source>
</evidence>
<organism evidence="8 9">
    <name type="scientific">Spirosoma profusum</name>
    <dbReference type="NCBI Taxonomy" id="2771354"/>
    <lineage>
        <taxon>Bacteria</taxon>
        <taxon>Pseudomonadati</taxon>
        <taxon>Bacteroidota</taxon>
        <taxon>Cytophagia</taxon>
        <taxon>Cytophagales</taxon>
        <taxon>Cytophagaceae</taxon>
        <taxon>Spirosoma</taxon>
    </lineage>
</organism>
<dbReference type="GO" id="GO:0016746">
    <property type="term" value="F:acyltransferase activity"/>
    <property type="evidence" value="ECO:0007669"/>
    <property type="project" value="UniProtKB-KW"/>
</dbReference>
<reference evidence="8" key="1">
    <citation type="submission" date="2020-09" db="EMBL/GenBank/DDBJ databases">
        <authorList>
            <person name="Kim M.K."/>
        </authorList>
    </citation>
    <scope>NUCLEOTIDE SEQUENCE</scope>
    <source>
        <strain evidence="8">BT702</strain>
    </source>
</reference>
<dbReference type="EMBL" id="JACWZY010000061">
    <property type="protein sequence ID" value="MBD2705579.1"/>
    <property type="molecule type" value="Genomic_DNA"/>
</dbReference>
<dbReference type="PANTHER" id="PTHR30606">
    <property type="entry name" value="LIPID A BIOSYNTHESIS LAUROYL ACYLTRANSFERASE"/>
    <property type="match status" value="1"/>
</dbReference>
<dbReference type="GO" id="GO:0005886">
    <property type="term" value="C:plasma membrane"/>
    <property type="evidence" value="ECO:0007669"/>
    <property type="project" value="UniProtKB-SubCell"/>
</dbReference>
<dbReference type="InterPro" id="IPR004960">
    <property type="entry name" value="LipA_acyltrans"/>
</dbReference>
<comment type="subcellular location">
    <subcellularLocation>
        <location evidence="1">Cell inner membrane</location>
    </subcellularLocation>
</comment>
<protein>
    <submittedName>
        <fullName evidence="8">Lysophospholipid acyltransferase family protein</fullName>
    </submittedName>
</protein>
<keyword evidence="6 8" id="KW-0012">Acyltransferase</keyword>
<keyword evidence="4" id="KW-0808">Transferase</keyword>
<evidence type="ECO:0000256" key="1">
    <source>
        <dbReference type="ARBA" id="ARBA00004533"/>
    </source>
</evidence>
<dbReference type="GO" id="GO:0009247">
    <property type="term" value="P:glycolipid biosynthetic process"/>
    <property type="evidence" value="ECO:0007669"/>
    <property type="project" value="UniProtKB-ARBA"/>
</dbReference>
<evidence type="ECO:0000256" key="5">
    <source>
        <dbReference type="ARBA" id="ARBA00023136"/>
    </source>
</evidence>
<proteinExistence type="predicted"/>
<dbReference type="RefSeq" id="WP_190893149.1">
    <property type="nucleotide sequence ID" value="NZ_JACWZY010000061.1"/>
</dbReference>
<evidence type="ECO:0000256" key="7">
    <source>
        <dbReference type="SAM" id="Phobius"/>
    </source>
</evidence>
<comment type="caution">
    <text evidence="8">The sequence shown here is derived from an EMBL/GenBank/DDBJ whole genome shotgun (WGS) entry which is preliminary data.</text>
</comment>
<dbReference type="CDD" id="cd07984">
    <property type="entry name" value="LPLAT_LABLAT-like"/>
    <property type="match status" value="1"/>
</dbReference>
<keyword evidence="2" id="KW-1003">Cell membrane</keyword>
<keyword evidence="7" id="KW-1133">Transmembrane helix</keyword>
<feature type="transmembrane region" description="Helical" evidence="7">
    <location>
        <begin position="9"/>
        <end position="29"/>
    </location>
</feature>
<keyword evidence="9" id="KW-1185">Reference proteome</keyword>
<gene>
    <name evidence="8" type="ORF">IC229_33535</name>
</gene>
<sequence>MSPLKTKSLWFGLASFCSQLVFLVLRYGLRYRYQTIYNNLSRAFPTKKTSEIVRLLESYYRHLSDLCVEPFLFAVASSHLRTQLARFTNIQLLHRLHQANKSVILLATHYGNWEYLIQLPSYSPYPVYTAYSPPHKPWVNRLLLRLRKRFGIQLIPQQSFYRQMLARINQVAEPALMVLIADQRPGPASLKHQLLFLQQPTYVQLGAERLAQQLNAAVVFVDCVKISRFCYEYRLKGVNLPVNEVMPSLTQCYFQHLEAQIHRSPAYWLWSHDRWKSSVKSPSPSQPVEV</sequence>
<evidence type="ECO:0000256" key="4">
    <source>
        <dbReference type="ARBA" id="ARBA00022679"/>
    </source>
</evidence>
<evidence type="ECO:0000256" key="3">
    <source>
        <dbReference type="ARBA" id="ARBA00022519"/>
    </source>
</evidence>
<accession>A0A927GAW5</accession>
<evidence type="ECO:0000256" key="6">
    <source>
        <dbReference type="ARBA" id="ARBA00023315"/>
    </source>
</evidence>
<evidence type="ECO:0000256" key="2">
    <source>
        <dbReference type="ARBA" id="ARBA00022475"/>
    </source>
</evidence>
<keyword evidence="3" id="KW-0997">Cell inner membrane</keyword>
<dbReference type="Pfam" id="PF03279">
    <property type="entry name" value="Lip_A_acyltrans"/>
    <property type="match status" value="1"/>
</dbReference>
<dbReference type="Proteomes" id="UP000598820">
    <property type="component" value="Unassembled WGS sequence"/>
</dbReference>